<dbReference type="PANTHER" id="PTHR11963">
    <property type="entry name" value="LEUCINE AMINOPEPTIDASE-RELATED"/>
    <property type="match status" value="1"/>
</dbReference>
<accession>A0AAN1NSY2</accession>
<keyword evidence="5 9" id="KW-0479">Metal-binding</keyword>
<dbReference type="PROSITE" id="PS00631">
    <property type="entry name" value="CYTOSOL_AP"/>
    <property type="match status" value="1"/>
</dbReference>
<proteinExistence type="inferred from homology"/>
<feature type="domain" description="Cytosol aminopeptidase" evidence="10">
    <location>
        <begin position="276"/>
        <end position="283"/>
    </location>
</feature>
<evidence type="ECO:0000256" key="1">
    <source>
        <dbReference type="ARBA" id="ARBA00009528"/>
    </source>
</evidence>
<evidence type="ECO:0000313" key="11">
    <source>
        <dbReference type="EMBL" id="AVV38742.1"/>
    </source>
</evidence>
<comment type="subcellular location">
    <subcellularLocation>
        <location evidence="9">Cytoplasm</location>
    </subcellularLocation>
</comment>
<evidence type="ECO:0000256" key="8">
    <source>
        <dbReference type="ARBA" id="ARBA00055139"/>
    </source>
</evidence>
<dbReference type="PANTHER" id="PTHR11963:SF20">
    <property type="entry name" value="PEPTIDASE B"/>
    <property type="match status" value="1"/>
</dbReference>
<dbReference type="GO" id="GO:0070006">
    <property type="term" value="F:metalloaminopeptidase activity"/>
    <property type="evidence" value="ECO:0007669"/>
    <property type="project" value="InterPro"/>
</dbReference>
<keyword evidence="7 9" id="KW-0464">Manganese</keyword>
<protein>
    <recommendedName>
        <fullName evidence="9">Peptidase B</fullName>
        <ecNumber evidence="9">3.4.11.23</ecNumber>
    </recommendedName>
    <alternativeName>
        <fullName evidence="9">Aminopeptidase B</fullName>
    </alternativeName>
</protein>
<feature type="binding site" evidence="9">
    <location>
        <position position="280"/>
    </location>
    <ligand>
        <name>Mn(2+)</name>
        <dbReference type="ChEBI" id="CHEBI:29035"/>
        <label>1</label>
    </ligand>
</feature>
<reference evidence="11 12" key="1">
    <citation type="journal article" date="2018" name="Int J Genomics">
        <title>Comparative Genomics Analysis of Plasmid pPV989-94 from a Clinical Isolate of Pantoea vagans PV989.</title>
        <authorList>
            <person name="Xu L."/>
            <person name="Yin M."/>
            <person name="Zhu T."/>
            <person name="Lu J."/>
            <person name="Bao Q."/>
        </authorList>
    </citation>
    <scope>NUCLEOTIDE SEQUENCE [LARGE SCALE GENOMIC DNA]</scope>
    <source>
        <strain evidence="11 12">PV989</strain>
    </source>
</reference>
<comment type="cofactor">
    <cofactor evidence="9">
        <name>Mn(2+)</name>
        <dbReference type="ChEBI" id="CHEBI:29035"/>
    </cofactor>
    <text evidence="9">Binds 2 manganese ions per subunit.</text>
</comment>
<keyword evidence="4 9" id="KW-0645">Protease</keyword>
<comment type="catalytic activity">
    <reaction evidence="9">
        <text>Release of an N-terminal amino acid, Xaa, from a peptide or arylamide. Xaa is preferably Glu or Asp but may be other amino acids, including Leu, Met, His, Cys and Gln.</text>
        <dbReference type="EC" id="3.4.11.23"/>
    </reaction>
</comment>
<dbReference type="PIRSF" id="PIRSF036388">
    <property type="entry name" value="Ctsl_amnpptdse_B"/>
    <property type="match status" value="1"/>
</dbReference>
<name>A0AAN1NSY2_9GAMM</name>
<keyword evidence="3 9" id="KW-0963">Cytoplasm</keyword>
<dbReference type="Proteomes" id="UP000241538">
    <property type="component" value="Chromosome"/>
</dbReference>
<dbReference type="GO" id="GO:0005737">
    <property type="term" value="C:cytoplasm"/>
    <property type="evidence" value="ECO:0007669"/>
    <property type="project" value="UniProtKB-SubCell"/>
</dbReference>
<evidence type="ECO:0000256" key="5">
    <source>
        <dbReference type="ARBA" id="ARBA00022723"/>
    </source>
</evidence>
<dbReference type="AlphaFoldDB" id="A0AAN1NSY2"/>
<dbReference type="NCBIfam" id="NF003450">
    <property type="entry name" value="PRK05015.1"/>
    <property type="match status" value="1"/>
</dbReference>
<evidence type="ECO:0000256" key="9">
    <source>
        <dbReference type="HAMAP-Rule" id="MF_00504"/>
    </source>
</evidence>
<feature type="binding site" evidence="9">
    <location>
        <position position="201"/>
    </location>
    <ligand>
        <name>Mn(2+)</name>
        <dbReference type="ChEBI" id="CHEBI:29035"/>
        <label>2</label>
    </ligand>
</feature>
<keyword evidence="6 9" id="KW-0378">Hydrolase</keyword>
<evidence type="ECO:0000256" key="3">
    <source>
        <dbReference type="ARBA" id="ARBA00022490"/>
    </source>
</evidence>
<comment type="subunit">
    <text evidence="9">Homohexamer.</text>
</comment>
<dbReference type="CDD" id="cd00433">
    <property type="entry name" value="Peptidase_M17"/>
    <property type="match status" value="1"/>
</dbReference>
<evidence type="ECO:0000256" key="6">
    <source>
        <dbReference type="ARBA" id="ARBA00022801"/>
    </source>
</evidence>
<feature type="binding site" evidence="9">
    <location>
        <position position="219"/>
    </location>
    <ligand>
        <name>Mn(2+)</name>
        <dbReference type="ChEBI" id="CHEBI:29035"/>
        <label>2</label>
    </ligand>
</feature>
<gene>
    <name evidence="9" type="primary">pepB</name>
    <name evidence="11" type="ORF">C9381_16735</name>
</gene>
<dbReference type="InterPro" id="IPR000819">
    <property type="entry name" value="Peptidase_M17_C"/>
</dbReference>
<feature type="binding site" evidence="9">
    <location>
        <position position="201"/>
    </location>
    <ligand>
        <name>Mn(2+)</name>
        <dbReference type="ChEBI" id="CHEBI:29035"/>
        <label>1</label>
    </ligand>
</feature>
<keyword evidence="2 9" id="KW-0031">Aminopeptidase</keyword>
<evidence type="ECO:0000313" key="12">
    <source>
        <dbReference type="Proteomes" id="UP000241538"/>
    </source>
</evidence>
<feature type="active site" evidence="9">
    <location>
        <position position="208"/>
    </location>
</feature>
<organism evidence="11 12">
    <name type="scientific">Pantoea vagans</name>
    <dbReference type="NCBI Taxonomy" id="470934"/>
    <lineage>
        <taxon>Bacteria</taxon>
        <taxon>Pseudomonadati</taxon>
        <taxon>Pseudomonadota</taxon>
        <taxon>Gammaproteobacteria</taxon>
        <taxon>Enterobacterales</taxon>
        <taxon>Erwiniaceae</taxon>
        <taxon>Pantoea</taxon>
    </lineage>
</organism>
<dbReference type="GO" id="GO:0006508">
    <property type="term" value="P:proteolysis"/>
    <property type="evidence" value="ECO:0007669"/>
    <property type="project" value="UniProtKB-UniRule"/>
</dbReference>
<dbReference type="InterPro" id="IPR008330">
    <property type="entry name" value="Pept_M17_PepB"/>
</dbReference>
<feature type="binding site" evidence="9">
    <location>
        <position position="280"/>
    </location>
    <ligand>
        <name>Mn(2+)</name>
        <dbReference type="ChEBI" id="CHEBI:29035"/>
        <label>2</label>
    </ligand>
</feature>
<comment type="similarity">
    <text evidence="1 9">Belongs to the peptidase M17 family.</text>
</comment>
<evidence type="ECO:0000256" key="4">
    <source>
        <dbReference type="ARBA" id="ARBA00022670"/>
    </source>
</evidence>
<dbReference type="RefSeq" id="WP_033783896.1">
    <property type="nucleotide sequence ID" value="NZ_CP028349.1"/>
</dbReference>
<dbReference type="GO" id="GO:0030145">
    <property type="term" value="F:manganese ion binding"/>
    <property type="evidence" value="ECO:0007669"/>
    <property type="project" value="UniProtKB-UniRule"/>
</dbReference>
<dbReference type="Pfam" id="PF12404">
    <property type="entry name" value="DUF3663"/>
    <property type="match status" value="1"/>
</dbReference>
<feature type="active site" evidence="9">
    <location>
        <position position="282"/>
    </location>
</feature>
<dbReference type="Pfam" id="PF00883">
    <property type="entry name" value="Peptidase_M17"/>
    <property type="match status" value="1"/>
</dbReference>
<dbReference type="FunFam" id="3.40.630.10:FF:000037">
    <property type="entry name" value="Peptidase B"/>
    <property type="match status" value="1"/>
</dbReference>
<dbReference type="EMBL" id="CP028349">
    <property type="protein sequence ID" value="AVV38742.1"/>
    <property type="molecule type" value="Genomic_DNA"/>
</dbReference>
<sequence>MTTQPMNITLSSQPADARWGEKAILSSNDSGMTLHLTGTDALNTIQRAAHKIDSQGIRHVALTGEGWHLEQCWAFWQGFRGPKGQRQVEWPALGEHEQAEFDRRLKIIDWVRNVINLPAEDLGPEQLAHTAIDLISEVGGSAVSYRITKGDDLRVQGYMGLHTVGRGSNRPPVYLALDYNPTGDENAPVYACLVGKGITFDTGGYSLKQSSFMDSMKSDMGGAATVTGALAMAISRGLNKRVKLYLCCADNMVSSNAFKLGDIIRYRNGKSVEVMNTDAEGRLVLADGLIDASEQNPTLIIDAATLTGAAKTALGNDYHALFTFDDVMAQSLMGSAVSENEPFWRLPLAEFHRSHLPSNFADLNNIASPSHAAGASSAAAFLSHFVSNYQQGWLHIDCSATYRKGAVDQWAAGATGLGVRTIANLLLK</sequence>
<dbReference type="InterPro" id="IPR047620">
    <property type="entry name" value="M17_PepB-like_N"/>
</dbReference>
<comment type="function">
    <text evidence="8 9">Probably plays an important role in intracellular peptide degradation.</text>
</comment>
<dbReference type="PRINTS" id="PR00481">
    <property type="entry name" value="LAMNOPPTDASE"/>
</dbReference>
<feature type="binding site" evidence="9">
    <location>
        <position position="196"/>
    </location>
    <ligand>
        <name>Mn(2+)</name>
        <dbReference type="ChEBI" id="CHEBI:29035"/>
        <label>2</label>
    </ligand>
</feature>
<evidence type="ECO:0000256" key="2">
    <source>
        <dbReference type="ARBA" id="ARBA00022438"/>
    </source>
</evidence>
<evidence type="ECO:0000259" key="10">
    <source>
        <dbReference type="PROSITE" id="PS00631"/>
    </source>
</evidence>
<dbReference type="HAMAP" id="MF_00504">
    <property type="entry name" value="Aminopeptidase_M17"/>
    <property type="match status" value="1"/>
</dbReference>
<dbReference type="SUPFAM" id="SSF53187">
    <property type="entry name" value="Zn-dependent exopeptidases"/>
    <property type="match status" value="1"/>
</dbReference>
<dbReference type="EC" id="3.4.11.23" evidence="9"/>
<evidence type="ECO:0000256" key="7">
    <source>
        <dbReference type="ARBA" id="ARBA00023211"/>
    </source>
</evidence>
<dbReference type="InterPro" id="IPR011356">
    <property type="entry name" value="Leucine_aapep/pepB"/>
</dbReference>
<dbReference type="Gene3D" id="3.40.630.10">
    <property type="entry name" value="Zn peptidases"/>
    <property type="match status" value="1"/>
</dbReference>
<feature type="binding site" evidence="9">
    <location>
        <position position="278"/>
    </location>
    <ligand>
        <name>Mn(2+)</name>
        <dbReference type="ChEBI" id="CHEBI:29035"/>
        <label>1</label>
    </ligand>
</feature>